<evidence type="ECO:0000313" key="8">
    <source>
        <dbReference type="EMBL" id="GAA1990401.1"/>
    </source>
</evidence>
<dbReference type="SUPFAM" id="SSF53613">
    <property type="entry name" value="Ribokinase-like"/>
    <property type="match status" value="1"/>
</dbReference>
<keyword evidence="3" id="KW-0511">Multifunctional enzyme</keyword>
<dbReference type="PANTHER" id="PTHR43793:SF2">
    <property type="entry name" value="BIFUNCTIONAL PROTEIN HLDE"/>
    <property type="match status" value="1"/>
</dbReference>
<feature type="region of interest" description="Disordered" evidence="5">
    <location>
        <begin position="466"/>
        <end position="491"/>
    </location>
</feature>
<dbReference type="Gene3D" id="3.40.1190.20">
    <property type="match status" value="1"/>
</dbReference>
<evidence type="ECO:0000259" key="6">
    <source>
        <dbReference type="Pfam" id="PF00294"/>
    </source>
</evidence>
<organism evidence="8 9">
    <name type="scientific">Terrabacter lapilli</name>
    <dbReference type="NCBI Taxonomy" id="436231"/>
    <lineage>
        <taxon>Bacteria</taxon>
        <taxon>Bacillati</taxon>
        <taxon>Actinomycetota</taxon>
        <taxon>Actinomycetes</taxon>
        <taxon>Micrococcales</taxon>
        <taxon>Intrasporangiaceae</taxon>
        <taxon>Terrabacter</taxon>
    </lineage>
</organism>
<dbReference type="InterPro" id="IPR004821">
    <property type="entry name" value="Cyt_trans-like"/>
</dbReference>
<keyword evidence="1" id="KW-0808">Transferase</keyword>
<evidence type="ECO:0000256" key="3">
    <source>
        <dbReference type="ARBA" id="ARBA00023268"/>
    </source>
</evidence>
<dbReference type="GO" id="GO:0016779">
    <property type="term" value="F:nucleotidyltransferase activity"/>
    <property type="evidence" value="ECO:0007669"/>
    <property type="project" value="UniProtKB-KW"/>
</dbReference>
<dbReference type="InterPro" id="IPR011611">
    <property type="entry name" value="PfkB_dom"/>
</dbReference>
<dbReference type="Pfam" id="PF00294">
    <property type="entry name" value="PfkB"/>
    <property type="match status" value="1"/>
</dbReference>
<dbReference type="SUPFAM" id="SSF52374">
    <property type="entry name" value="Nucleotidylyl transferase"/>
    <property type="match status" value="1"/>
</dbReference>
<evidence type="ECO:0000256" key="1">
    <source>
        <dbReference type="ARBA" id="ARBA00022679"/>
    </source>
</evidence>
<proteinExistence type="predicted"/>
<feature type="domain" description="Carbohydrate kinase PfkB" evidence="6">
    <location>
        <begin position="14"/>
        <end position="304"/>
    </location>
</feature>
<dbReference type="Gene3D" id="3.40.50.620">
    <property type="entry name" value="HUPs"/>
    <property type="match status" value="1"/>
</dbReference>
<dbReference type="Proteomes" id="UP001500013">
    <property type="component" value="Unassembled WGS sequence"/>
</dbReference>
<keyword evidence="9" id="KW-1185">Reference proteome</keyword>
<dbReference type="PANTHER" id="PTHR43793">
    <property type="entry name" value="FAD SYNTHASE"/>
    <property type="match status" value="1"/>
</dbReference>
<gene>
    <name evidence="8" type="primary">rfaE2</name>
    <name evidence="8" type="ORF">GCM10009817_35460</name>
</gene>
<dbReference type="RefSeq" id="WP_344065756.1">
    <property type="nucleotide sequence ID" value="NZ_BAAAPU010000011.1"/>
</dbReference>
<evidence type="ECO:0000256" key="4">
    <source>
        <dbReference type="ARBA" id="ARBA00023277"/>
    </source>
</evidence>
<dbReference type="InterPro" id="IPR050385">
    <property type="entry name" value="Archaeal_FAD_synthase"/>
</dbReference>
<keyword evidence="4" id="KW-0119">Carbohydrate metabolism</keyword>
<sequence length="491" mass="49858">MTGASGPTVLKSPLVVVGDALLDIDVDGRAGRLCPDAPVPVLDELVERARPGGAALAAALAARDGVEVVLVTALADDEGGERLRQLLAPVEVVALRPQGATPVKRRIRAEGQSLVRLDTGGAPGGVGAATQRALEAVREAGAVLVSDYGRGTVDADGLREVIAEVAGRIPVVWDPHPRGGRPVPGVRLVTPNEDEAGVLAAREGLGAGGPPHSLVAARRRAEALCRAWQAQGVAVTLGARGALLTYGSGTPVLAPAPDVRCIDACGAGDRLAVSAAVALGSGSVIADAVAEGVRRSADYVSSGGPACLDDLDGLAPAWQALGVSAGDGVPGGSAPTVVATGGCFDLLHTGHIETLRAARALGDRLVVCLNSDASVRRLKGPGRPIVPEADRARVLLALECVDEVVLFDEDTPVEVLRRVRPAIWTKGGDYAGADVPELAVLEEWDGQAVVLPYVEGRSTTALVAAATGQRAQPGSTVASAASRSRSGRKDA</sequence>
<dbReference type="InterPro" id="IPR029056">
    <property type="entry name" value="Ribokinase-like"/>
</dbReference>
<name>A0ABN2SRQ3_9MICO</name>
<dbReference type="EMBL" id="BAAAPU010000011">
    <property type="protein sequence ID" value="GAA1990401.1"/>
    <property type="molecule type" value="Genomic_DNA"/>
</dbReference>
<evidence type="ECO:0000259" key="7">
    <source>
        <dbReference type="Pfam" id="PF01467"/>
    </source>
</evidence>
<accession>A0ABN2SRQ3</accession>
<evidence type="ECO:0000256" key="2">
    <source>
        <dbReference type="ARBA" id="ARBA00022695"/>
    </source>
</evidence>
<dbReference type="Pfam" id="PF01467">
    <property type="entry name" value="CTP_transf_like"/>
    <property type="match status" value="1"/>
</dbReference>
<dbReference type="NCBIfam" id="TIGR00125">
    <property type="entry name" value="cyt_tran_rel"/>
    <property type="match status" value="1"/>
</dbReference>
<evidence type="ECO:0000313" key="9">
    <source>
        <dbReference type="Proteomes" id="UP001500013"/>
    </source>
</evidence>
<feature type="domain" description="Cytidyltransferase-like" evidence="7">
    <location>
        <begin position="340"/>
        <end position="430"/>
    </location>
</feature>
<evidence type="ECO:0000256" key="5">
    <source>
        <dbReference type="SAM" id="MobiDB-lite"/>
    </source>
</evidence>
<keyword evidence="2 8" id="KW-0548">Nucleotidyltransferase</keyword>
<comment type="caution">
    <text evidence="8">The sequence shown here is derived from an EMBL/GenBank/DDBJ whole genome shotgun (WGS) entry which is preliminary data.</text>
</comment>
<dbReference type="InterPro" id="IPR014729">
    <property type="entry name" value="Rossmann-like_a/b/a_fold"/>
</dbReference>
<reference evidence="8 9" key="1">
    <citation type="journal article" date="2019" name="Int. J. Syst. Evol. Microbiol.">
        <title>The Global Catalogue of Microorganisms (GCM) 10K type strain sequencing project: providing services to taxonomists for standard genome sequencing and annotation.</title>
        <authorList>
            <consortium name="The Broad Institute Genomics Platform"/>
            <consortium name="The Broad Institute Genome Sequencing Center for Infectious Disease"/>
            <person name="Wu L."/>
            <person name="Ma J."/>
        </authorList>
    </citation>
    <scope>NUCLEOTIDE SEQUENCE [LARGE SCALE GENOMIC DNA]</scope>
    <source>
        <strain evidence="8 9">JCM 15628</strain>
    </source>
</reference>
<protein>
    <submittedName>
        <fullName evidence="8">D-glycero-beta-D-manno-heptose 1-phosphate adenylyltransferase</fullName>
    </submittedName>
</protein>